<protein>
    <submittedName>
        <fullName evidence="14">Ni-Fe hydrogenase, cytochrome B subunit</fullName>
    </submittedName>
</protein>
<name>C1DUF4_SULAA</name>
<evidence type="ECO:0000313" key="15">
    <source>
        <dbReference type="Proteomes" id="UP000001369"/>
    </source>
</evidence>
<keyword evidence="3" id="KW-0813">Transport</keyword>
<dbReference type="GO" id="GO:0005886">
    <property type="term" value="C:plasma membrane"/>
    <property type="evidence" value="ECO:0007669"/>
    <property type="project" value="UniProtKB-SubCell"/>
</dbReference>
<dbReference type="RefSeq" id="WP_012674801.1">
    <property type="nucleotide sequence ID" value="NC_012438.1"/>
</dbReference>
<evidence type="ECO:0000256" key="1">
    <source>
        <dbReference type="ARBA" id="ARBA00004651"/>
    </source>
</evidence>
<dbReference type="InterPro" id="IPR016174">
    <property type="entry name" value="Di-haem_cyt_TM"/>
</dbReference>
<feature type="transmembrane region" description="Helical" evidence="12">
    <location>
        <begin position="163"/>
        <end position="184"/>
    </location>
</feature>
<evidence type="ECO:0000256" key="12">
    <source>
        <dbReference type="SAM" id="Phobius"/>
    </source>
</evidence>
<comment type="similarity">
    <text evidence="2">Belongs to the HupC/HyaC/HydC family.</text>
</comment>
<reference evidence="14 15" key="1">
    <citation type="journal article" date="2009" name="J. Bacteriol.">
        <title>Complete and draft genome sequences of six members of the Aquificales.</title>
        <authorList>
            <person name="Reysenbach A.L."/>
            <person name="Hamamura N."/>
            <person name="Podar M."/>
            <person name="Griffiths E."/>
            <person name="Ferreira S."/>
            <person name="Hochstein R."/>
            <person name="Heidelberg J."/>
            <person name="Johnson J."/>
            <person name="Mead D."/>
            <person name="Pohorille A."/>
            <person name="Sarmiento M."/>
            <person name="Schweighofer K."/>
            <person name="Seshadri R."/>
            <person name="Voytek M.A."/>
        </authorList>
    </citation>
    <scope>NUCLEOTIDE SEQUENCE [LARGE SCALE GENOMIC DNA]</scope>
    <source>
        <strain evidence="15">Az-Fu1 / DSM 15241 / OCM 825</strain>
    </source>
</reference>
<dbReference type="GO" id="GO:0009055">
    <property type="term" value="F:electron transfer activity"/>
    <property type="evidence" value="ECO:0007669"/>
    <property type="project" value="InterPro"/>
</dbReference>
<dbReference type="SUPFAM" id="SSF81342">
    <property type="entry name" value="Transmembrane di-heme cytochromes"/>
    <property type="match status" value="1"/>
</dbReference>
<dbReference type="PANTHER" id="PTHR30485">
    <property type="entry name" value="NI/FE-HYDROGENASE 1 B-TYPE CYTOCHROME SUBUNIT"/>
    <property type="match status" value="1"/>
</dbReference>
<organism evidence="14 15">
    <name type="scientific">Sulfurihydrogenibium azorense (strain DSM 15241 / OCM 825 / Az-Fu1)</name>
    <dbReference type="NCBI Taxonomy" id="204536"/>
    <lineage>
        <taxon>Bacteria</taxon>
        <taxon>Pseudomonadati</taxon>
        <taxon>Aquificota</taxon>
        <taxon>Aquificia</taxon>
        <taxon>Aquificales</taxon>
        <taxon>Hydrogenothermaceae</taxon>
        <taxon>Sulfurihydrogenibium</taxon>
    </lineage>
</organism>
<dbReference type="GO" id="GO:0020037">
    <property type="term" value="F:heme binding"/>
    <property type="evidence" value="ECO:0007669"/>
    <property type="project" value="TreeGrafter"/>
</dbReference>
<feature type="domain" description="Cytochrome b561 bacterial/Ni-hydrogenase" evidence="13">
    <location>
        <begin position="10"/>
        <end position="225"/>
    </location>
</feature>
<keyword evidence="8" id="KW-0249">Electron transport</keyword>
<dbReference type="GO" id="GO:0005506">
    <property type="term" value="F:iron ion binding"/>
    <property type="evidence" value="ECO:0007669"/>
    <property type="project" value="InterPro"/>
</dbReference>
<dbReference type="EMBL" id="CP001229">
    <property type="protein sequence ID" value="ACN99488.1"/>
    <property type="molecule type" value="Genomic_DNA"/>
</dbReference>
<dbReference type="Proteomes" id="UP000001369">
    <property type="component" value="Chromosome"/>
</dbReference>
<keyword evidence="9 12" id="KW-1133">Transmembrane helix</keyword>
<comment type="subcellular location">
    <subcellularLocation>
        <location evidence="1">Cell membrane</location>
        <topology evidence="1">Multi-pass membrane protein</topology>
    </subcellularLocation>
</comment>
<evidence type="ECO:0000256" key="6">
    <source>
        <dbReference type="ARBA" id="ARBA00022692"/>
    </source>
</evidence>
<evidence type="ECO:0000256" key="7">
    <source>
        <dbReference type="ARBA" id="ARBA00022723"/>
    </source>
</evidence>
<dbReference type="HOGENOM" id="CLU_075520_0_1_0"/>
<dbReference type="OrthoDB" id="197262at2"/>
<sequence length="233" mass="27606">MSEKIVPVKRMTVTMRIIHWTNVFCIITAVITGLYIANPYYQALISEPAAYKFVMAYNRFFHFMAALLLDIVSIVIAYLYFRSNFERYAYKLIPNRQNINEFKEVFLNLITLNRRKNFDSSHADSFNVVWFTVLHLMLVLMLFTGFQMYVAGLESGLSSIGSWWPWLLHIATDWTLWVFGGLAGVRLVHHFTMYLILAWVMFHIYYQIWRTIFWKEGDIAIVFGGYKFKRVKE</sequence>
<keyword evidence="7" id="KW-0479">Metal-binding</keyword>
<feature type="transmembrane region" description="Helical" evidence="12">
    <location>
        <begin position="191"/>
        <end position="208"/>
    </location>
</feature>
<dbReference type="PANTHER" id="PTHR30485:SF0">
    <property type="entry name" value="NI_FE-HYDROGENASE 1 B-TYPE CYTOCHROME SUBUNIT-RELATED"/>
    <property type="match status" value="1"/>
</dbReference>
<dbReference type="GO" id="GO:0022904">
    <property type="term" value="P:respiratory electron transport chain"/>
    <property type="evidence" value="ECO:0007669"/>
    <property type="project" value="InterPro"/>
</dbReference>
<keyword evidence="10" id="KW-0408">Iron</keyword>
<accession>C1DUF4</accession>
<evidence type="ECO:0000313" key="14">
    <source>
        <dbReference type="EMBL" id="ACN99488.1"/>
    </source>
</evidence>
<evidence type="ECO:0000256" key="11">
    <source>
        <dbReference type="ARBA" id="ARBA00023136"/>
    </source>
</evidence>
<dbReference type="InterPro" id="IPR051542">
    <property type="entry name" value="Hydrogenase_cytochrome"/>
</dbReference>
<evidence type="ECO:0000256" key="2">
    <source>
        <dbReference type="ARBA" id="ARBA00008622"/>
    </source>
</evidence>
<dbReference type="InterPro" id="IPR011577">
    <property type="entry name" value="Cyt_b561_bac/Ni-Hgenase"/>
</dbReference>
<keyword evidence="15" id="KW-1185">Reference proteome</keyword>
<dbReference type="AlphaFoldDB" id="C1DUF4"/>
<gene>
    <name evidence="14" type="ordered locus">SULAZ_0756</name>
</gene>
<dbReference type="InterPro" id="IPR000516">
    <property type="entry name" value="Ni-dep_Hydgase_cyt-B"/>
</dbReference>
<evidence type="ECO:0000256" key="5">
    <source>
        <dbReference type="ARBA" id="ARBA00022617"/>
    </source>
</evidence>
<dbReference type="Gene3D" id="1.20.950.20">
    <property type="entry name" value="Transmembrane di-heme cytochromes, Chain C"/>
    <property type="match status" value="1"/>
</dbReference>
<keyword evidence="6 12" id="KW-0812">Transmembrane</keyword>
<evidence type="ECO:0000259" key="13">
    <source>
        <dbReference type="Pfam" id="PF01292"/>
    </source>
</evidence>
<evidence type="ECO:0000256" key="10">
    <source>
        <dbReference type="ARBA" id="ARBA00023004"/>
    </source>
</evidence>
<dbReference type="PRINTS" id="PR00161">
    <property type="entry name" value="NIHGNASECYTB"/>
</dbReference>
<dbReference type="STRING" id="204536.SULAZ_0756"/>
<feature type="transmembrane region" description="Helical" evidence="12">
    <location>
        <begin position="20"/>
        <end position="40"/>
    </location>
</feature>
<feature type="transmembrane region" description="Helical" evidence="12">
    <location>
        <begin position="60"/>
        <end position="81"/>
    </location>
</feature>
<evidence type="ECO:0000256" key="8">
    <source>
        <dbReference type="ARBA" id="ARBA00022982"/>
    </source>
</evidence>
<proteinExistence type="inferred from homology"/>
<evidence type="ECO:0000256" key="4">
    <source>
        <dbReference type="ARBA" id="ARBA00022475"/>
    </source>
</evidence>
<dbReference type="Pfam" id="PF01292">
    <property type="entry name" value="Ni_hydr_CYTB"/>
    <property type="match status" value="1"/>
</dbReference>
<dbReference type="eggNOG" id="COG1969">
    <property type="taxonomic scope" value="Bacteria"/>
</dbReference>
<feature type="transmembrane region" description="Helical" evidence="12">
    <location>
        <begin position="128"/>
        <end position="151"/>
    </location>
</feature>
<keyword evidence="11 12" id="KW-0472">Membrane</keyword>
<evidence type="ECO:0000256" key="9">
    <source>
        <dbReference type="ARBA" id="ARBA00022989"/>
    </source>
</evidence>
<dbReference type="KEGG" id="saf:SULAZ_0756"/>
<keyword evidence="5" id="KW-0349">Heme</keyword>
<keyword evidence="4" id="KW-1003">Cell membrane</keyword>
<evidence type="ECO:0000256" key="3">
    <source>
        <dbReference type="ARBA" id="ARBA00022448"/>
    </source>
</evidence>